<name>A0A8K0VRM2_9PLEO</name>
<dbReference type="EMBL" id="JAGMVJ010000032">
    <property type="protein sequence ID" value="KAH7068485.1"/>
    <property type="molecule type" value="Genomic_DNA"/>
</dbReference>
<comment type="caution">
    <text evidence="1">The sequence shown here is derived from an EMBL/GenBank/DDBJ whole genome shotgun (WGS) entry which is preliminary data.</text>
</comment>
<evidence type="ECO:0008006" key="3">
    <source>
        <dbReference type="Google" id="ProtNLM"/>
    </source>
</evidence>
<accession>A0A8K0VRM2</accession>
<dbReference type="Proteomes" id="UP000813461">
    <property type="component" value="Unassembled WGS sequence"/>
</dbReference>
<evidence type="ECO:0000313" key="1">
    <source>
        <dbReference type="EMBL" id="KAH7068485.1"/>
    </source>
</evidence>
<evidence type="ECO:0000313" key="2">
    <source>
        <dbReference type="Proteomes" id="UP000813461"/>
    </source>
</evidence>
<gene>
    <name evidence="1" type="ORF">FB567DRAFT_585166</name>
</gene>
<organism evidence="1 2">
    <name type="scientific">Paraphoma chrysanthemicola</name>
    <dbReference type="NCBI Taxonomy" id="798071"/>
    <lineage>
        <taxon>Eukaryota</taxon>
        <taxon>Fungi</taxon>
        <taxon>Dikarya</taxon>
        <taxon>Ascomycota</taxon>
        <taxon>Pezizomycotina</taxon>
        <taxon>Dothideomycetes</taxon>
        <taxon>Pleosporomycetidae</taxon>
        <taxon>Pleosporales</taxon>
        <taxon>Pleosporineae</taxon>
        <taxon>Phaeosphaeriaceae</taxon>
        <taxon>Paraphoma</taxon>
    </lineage>
</organism>
<keyword evidence="2" id="KW-1185">Reference proteome</keyword>
<dbReference type="AlphaFoldDB" id="A0A8K0VRM2"/>
<dbReference type="OrthoDB" id="3556572at2759"/>
<protein>
    <recommendedName>
        <fullName evidence="3">F-box domain-containing protein</fullName>
    </recommendedName>
</protein>
<proteinExistence type="predicted"/>
<sequence length="727" mass="83432">MLLNMASFEDLSDDILYLILGHLGSERSFTLDQLRMISRRFSVFADSVLCRNIVLEEDNDAQEQATYRFIERILDPTDALRRYVRSLVVKSFKGDDASSCMNSQLLLQCVQCVAKLDSFSWHVELPIPAGLLNALETRHPCAQRCISLRHLDGTVSIPTQLHRLSVDLPCSDIVHPDSTVSFERLRNVLVQCNDLKAFYFNVHQESQLHQVDKWAFDKEAHTKQDDRRTRLAYDPVPTQATRDPTVRIESTSSKSLNIVQIPLRNTDHLPALRELGLGARTYVLDRAHSVDLLRCMDWSRLKKLTLGPSNPAIFFRTFTARLPLLETLDISFYSERQSYYPYIRQASLEDCSEFIAKLYNLKALVIRCDVVEPSNMFWHNLSLQYTYRNFFVAIARDVKSHGMRQQTCNYTKSLPTIPSLKHLQLSFKTHSGDARTLHSYVVDPAHYITRAIWSSYSALSANGDFELDTVRLRFWRWEAPSAHHDERETFRRAHINEVVFDSRRVGGQLLVKARNSQKKFMTRYTETWVRCENSEWGDSNTGEVRAQYVKELRDGTAQPFALSRRFGGLLGKALCFSGHMPPKWFVRIDDIPPRSSLGHAIYQSLRIAPDILDSSYINTYTVPPLKLPLSCKVLWVAITAEFDFCLQPMLAVWPTPLTTYRNISDTLYKVKKLPNVDGLDNILDADNVEEMEAFLLKVRIYATKLANLTGDWSRTGDKVALTLDIAK</sequence>
<reference evidence="1" key="1">
    <citation type="journal article" date="2021" name="Nat. Commun.">
        <title>Genetic determinants of endophytism in the Arabidopsis root mycobiome.</title>
        <authorList>
            <person name="Mesny F."/>
            <person name="Miyauchi S."/>
            <person name="Thiergart T."/>
            <person name="Pickel B."/>
            <person name="Atanasova L."/>
            <person name="Karlsson M."/>
            <person name="Huettel B."/>
            <person name="Barry K.W."/>
            <person name="Haridas S."/>
            <person name="Chen C."/>
            <person name="Bauer D."/>
            <person name="Andreopoulos W."/>
            <person name="Pangilinan J."/>
            <person name="LaButti K."/>
            <person name="Riley R."/>
            <person name="Lipzen A."/>
            <person name="Clum A."/>
            <person name="Drula E."/>
            <person name="Henrissat B."/>
            <person name="Kohler A."/>
            <person name="Grigoriev I.V."/>
            <person name="Martin F.M."/>
            <person name="Hacquard S."/>
        </authorList>
    </citation>
    <scope>NUCLEOTIDE SEQUENCE</scope>
    <source>
        <strain evidence="1">MPI-SDFR-AT-0120</strain>
    </source>
</reference>